<accession>A0ABQ8J7G7</accession>
<keyword evidence="2" id="KW-1185">Reference proteome</keyword>
<sequence length="60" mass="6890">MVVEVVVDSGGGGGGDFLLMYIEHILNEKTHIKVISIWIIELHFEIEEIFIRQFRTTTTN</sequence>
<proteinExistence type="predicted"/>
<evidence type="ECO:0000313" key="1">
    <source>
        <dbReference type="EMBL" id="KAH9418537.1"/>
    </source>
</evidence>
<dbReference type="Proteomes" id="UP000887458">
    <property type="component" value="Unassembled WGS sequence"/>
</dbReference>
<organism evidence="1 2">
    <name type="scientific">Dermatophagoides pteronyssinus</name>
    <name type="common">European house dust mite</name>
    <dbReference type="NCBI Taxonomy" id="6956"/>
    <lineage>
        <taxon>Eukaryota</taxon>
        <taxon>Metazoa</taxon>
        <taxon>Ecdysozoa</taxon>
        <taxon>Arthropoda</taxon>
        <taxon>Chelicerata</taxon>
        <taxon>Arachnida</taxon>
        <taxon>Acari</taxon>
        <taxon>Acariformes</taxon>
        <taxon>Sarcoptiformes</taxon>
        <taxon>Astigmata</taxon>
        <taxon>Psoroptidia</taxon>
        <taxon>Analgoidea</taxon>
        <taxon>Pyroglyphidae</taxon>
        <taxon>Dermatophagoidinae</taxon>
        <taxon>Dermatophagoides</taxon>
    </lineage>
</organism>
<gene>
    <name evidence="1" type="ORF">DERP_003862</name>
</gene>
<reference evidence="1 2" key="1">
    <citation type="journal article" date="2018" name="J. Allergy Clin. Immunol.">
        <title>High-quality assembly of Dermatophagoides pteronyssinus genome and transcriptome reveals a wide range of novel allergens.</title>
        <authorList>
            <person name="Liu X.Y."/>
            <person name="Yang K.Y."/>
            <person name="Wang M.Q."/>
            <person name="Kwok J.S."/>
            <person name="Zeng X."/>
            <person name="Yang Z."/>
            <person name="Xiao X.J."/>
            <person name="Lau C.P."/>
            <person name="Li Y."/>
            <person name="Huang Z.M."/>
            <person name="Ba J.G."/>
            <person name="Yim A.K."/>
            <person name="Ouyang C.Y."/>
            <person name="Ngai S.M."/>
            <person name="Chan T.F."/>
            <person name="Leung E.L."/>
            <person name="Liu L."/>
            <person name="Liu Z.G."/>
            <person name="Tsui S.K."/>
        </authorList>
    </citation>
    <scope>NUCLEOTIDE SEQUENCE [LARGE SCALE GENOMIC DNA]</scope>
    <source>
        <strain evidence="1">Derp</strain>
    </source>
</reference>
<protein>
    <submittedName>
        <fullName evidence="1">Uncharacterized protein</fullName>
    </submittedName>
</protein>
<evidence type="ECO:0000313" key="2">
    <source>
        <dbReference type="Proteomes" id="UP000887458"/>
    </source>
</evidence>
<name>A0ABQ8J7G7_DERPT</name>
<comment type="caution">
    <text evidence="1">The sequence shown here is derived from an EMBL/GenBank/DDBJ whole genome shotgun (WGS) entry which is preliminary data.</text>
</comment>
<reference evidence="1 2" key="2">
    <citation type="journal article" date="2022" name="Mol. Biol. Evol.">
        <title>Comparative Genomics Reveals Insights into the Divergent Evolution of Astigmatic Mites and Household Pest Adaptations.</title>
        <authorList>
            <person name="Xiong Q."/>
            <person name="Wan A.T."/>
            <person name="Liu X."/>
            <person name="Fung C.S."/>
            <person name="Xiao X."/>
            <person name="Malainual N."/>
            <person name="Hou J."/>
            <person name="Wang L."/>
            <person name="Wang M."/>
            <person name="Yang K.Y."/>
            <person name="Cui Y."/>
            <person name="Leung E.L."/>
            <person name="Nong W."/>
            <person name="Shin S.K."/>
            <person name="Au S.W."/>
            <person name="Jeong K.Y."/>
            <person name="Chew F.T."/>
            <person name="Hui J.H."/>
            <person name="Leung T.F."/>
            <person name="Tungtrongchitr A."/>
            <person name="Zhong N."/>
            <person name="Liu Z."/>
            <person name="Tsui S.K."/>
        </authorList>
    </citation>
    <scope>NUCLEOTIDE SEQUENCE [LARGE SCALE GENOMIC DNA]</scope>
    <source>
        <strain evidence="1">Derp</strain>
    </source>
</reference>
<dbReference type="EMBL" id="NJHN03000062">
    <property type="protein sequence ID" value="KAH9418537.1"/>
    <property type="molecule type" value="Genomic_DNA"/>
</dbReference>